<dbReference type="EMBL" id="VWEQ01000001">
    <property type="protein sequence ID" value="KAA4756487.1"/>
    <property type="molecule type" value="Genomic_DNA"/>
</dbReference>
<feature type="domain" description="Gingipain" evidence="1">
    <location>
        <begin position="97"/>
        <end position="433"/>
    </location>
</feature>
<feature type="domain" description="Zinc-ribbon" evidence="2">
    <location>
        <begin position="3"/>
        <end position="22"/>
    </location>
</feature>
<dbReference type="InterPro" id="IPR001769">
    <property type="entry name" value="Gingipain"/>
</dbReference>
<organism evidence="3 5">
    <name type="scientific">Bacteroides fragilis</name>
    <dbReference type="NCBI Taxonomy" id="817"/>
    <lineage>
        <taxon>Bacteria</taxon>
        <taxon>Pseudomonadati</taxon>
        <taxon>Bacteroidota</taxon>
        <taxon>Bacteroidia</taxon>
        <taxon>Bacteroidales</taxon>
        <taxon>Bacteroidaceae</taxon>
        <taxon>Bacteroides</taxon>
    </lineage>
</organism>
<dbReference type="Pfam" id="PF01364">
    <property type="entry name" value="Peptidase_C25"/>
    <property type="match status" value="1"/>
</dbReference>
<accession>A0A5M5PBX4</accession>
<dbReference type="Proteomes" id="UP001058403">
    <property type="component" value="Chromosome"/>
</dbReference>
<sequence>MSFCHNCGQKVENDEQFCSNCGVRLYSEQESHTVHKTGATAKYGYILTNLTALAKKLKVNASQIKELLSLFISARKHENIHYEYIDVSDAGLSPRDSWEKHQKVLAGKYRHSLYHENKKIIYVFIIGGDDIIPMPVVKHFRPTGYEKDIETDILYSFLSEPDTQQKLEKWELFQYPQTVHTGRLPLAADASWEHLENYIHRCVLLNQSKGLPLNEAYAQCDPHWKKVSIEVMKEIINSRCMPSYNPPIDPRFYYQYIFLTPDITVDVVDKVFNADARLYYFNMHGSNAPSVSGFLGQSIIEGQGASIGISPRELARANKANIVVTEACYGAKYIQKRVDDSMLLSAISRQTMIYIGSSRIAYGAVDQPLQSSVRTSNADIIAQVFMSEMLSGSTAGEALFKARSEVFKRTPETSAENMLTVTEFNLFGDPSLKASGTSEHSKASETDVLIVPSAVTTKCEIENLYENKPGSILSTVRQLVNINLQHIREKIDKHLYEYYQIKPRELTHIFLNKYANGKKEYTYAYSLDEYTRLLVNTSPQGEIMEILTSK</sequence>
<protein>
    <submittedName>
        <fullName evidence="4">C25 family cysteine peptidase</fullName>
    </submittedName>
    <submittedName>
        <fullName evidence="3">Zinc-ribbon domain-containing protein</fullName>
    </submittedName>
</protein>
<dbReference type="InterPro" id="IPR026870">
    <property type="entry name" value="Zinc_ribbon_dom"/>
</dbReference>
<dbReference type="AlphaFoldDB" id="A0A5M5PBX4"/>
<evidence type="ECO:0000313" key="3">
    <source>
        <dbReference type="EMBL" id="KAA4756487.1"/>
    </source>
</evidence>
<evidence type="ECO:0000313" key="4">
    <source>
        <dbReference type="EMBL" id="UVO89850.1"/>
    </source>
</evidence>
<dbReference type="Pfam" id="PF13240">
    <property type="entry name" value="Zn_Ribbon_1"/>
    <property type="match status" value="1"/>
</dbReference>
<evidence type="ECO:0000259" key="2">
    <source>
        <dbReference type="Pfam" id="PF13240"/>
    </source>
</evidence>
<dbReference type="RefSeq" id="WP_005817270.1">
    <property type="nucleotide sequence ID" value="NZ_CAXSVT010000002.1"/>
</dbReference>
<proteinExistence type="predicted"/>
<dbReference type="Gene3D" id="3.40.50.1460">
    <property type="match status" value="1"/>
</dbReference>
<dbReference type="GO" id="GO:0006508">
    <property type="term" value="P:proteolysis"/>
    <property type="evidence" value="ECO:0007669"/>
    <property type="project" value="InterPro"/>
</dbReference>
<reference evidence="3 5" key="1">
    <citation type="journal article" date="2019" name="Nat. Med.">
        <title>A library of human gut bacterial isolates paired with longitudinal multiomics data enables mechanistic microbiome research.</title>
        <authorList>
            <person name="Poyet M."/>
            <person name="Groussin M."/>
            <person name="Gibbons S.M."/>
            <person name="Avila-Pacheco J."/>
            <person name="Jiang X."/>
            <person name="Kearney S.M."/>
            <person name="Perrotta A.R."/>
            <person name="Berdy B."/>
            <person name="Zhao S."/>
            <person name="Lieberman T.D."/>
            <person name="Swanson P.K."/>
            <person name="Smith M."/>
            <person name="Roesemann S."/>
            <person name="Alexander J.E."/>
            <person name="Rich S.A."/>
            <person name="Livny J."/>
            <person name="Vlamakis H."/>
            <person name="Clish C."/>
            <person name="Bullock K."/>
            <person name="Deik A."/>
            <person name="Scott J."/>
            <person name="Pierce K.A."/>
            <person name="Xavier R.J."/>
            <person name="Alm E.J."/>
        </authorList>
    </citation>
    <scope>NUCLEOTIDE SEQUENCE [LARGE SCALE GENOMIC DNA]</scope>
    <source>
        <strain evidence="3 5">BIOML-A106</strain>
    </source>
</reference>
<name>A0A5M5PBX4_BACFG</name>
<evidence type="ECO:0000259" key="1">
    <source>
        <dbReference type="Pfam" id="PF01364"/>
    </source>
</evidence>
<dbReference type="Proteomes" id="UP000479773">
    <property type="component" value="Unassembled WGS sequence"/>
</dbReference>
<dbReference type="GO" id="GO:0008234">
    <property type="term" value="F:cysteine-type peptidase activity"/>
    <property type="evidence" value="ECO:0007669"/>
    <property type="project" value="InterPro"/>
</dbReference>
<dbReference type="EMBL" id="CP103070">
    <property type="protein sequence ID" value="UVO89850.1"/>
    <property type="molecule type" value="Genomic_DNA"/>
</dbReference>
<gene>
    <name evidence="3" type="ORF">F3B44_01700</name>
    <name evidence="4" type="ORF">NXW39_21355</name>
</gene>
<reference evidence="4" key="2">
    <citation type="submission" date="2022-08" db="EMBL/GenBank/DDBJ databases">
        <title>Genome Sequencing of Bacteroides fragilis Group Isolates with Nanopore Technology.</title>
        <authorList>
            <person name="Tisza M.J."/>
            <person name="Smith D."/>
            <person name="Dekker J.P."/>
        </authorList>
    </citation>
    <scope>NUCLEOTIDE SEQUENCE</scope>
    <source>
        <strain evidence="4">BFG-49</strain>
    </source>
</reference>
<evidence type="ECO:0000313" key="5">
    <source>
        <dbReference type="Proteomes" id="UP000479773"/>
    </source>
</evidence>